<evidence type="ECO:0000313" key="4">
    <source>
        <dbReference type="Proteomes" id="UP000829196"/>
    </source>
</evidence>
<accession>A0A8T3BQT8</accession>
<name>A0A8T3BQT8_DENNO</name>
<keyword evidence="4" id="KW-1185">Reference proteome</keyword>
<dbReference type="Proteomes" id="UP000829196">
    <property type="component" value="Unassembled WGS sequence"/>
</dbReference>
<evidence type="ECO:0000259" key="2">
    <source>
        <dbReference type="SMART" id="SM00743"/>
    </source>
</evidence>
<feature type="compositionally biased region" description="Basic and acidic residues" evidence="1">
    <location>
        <begin position="314"/>
        <end position="327"/>
    </location>
</feature>
<evidence type="ECO:0000313" key="3">
    <source>
        <dbReference type="EMBL" id="KAI0519468.1"/>
    </source>
</evidence>
<gene>
    <name evidence="3" type="ORF">KFK09_006916</name>
</gene>
<dbReference type="Pfam" id="PF05641">
    <property type="entry name" value="Agenet"/>
    <property type="match status" value="1"/>
</dbReference>
<evidence type="ECO:0000256" key="1">
    <source>
        <dbReference type="SAM" id="MobiDB-lite"/>
    </source>
</evidence>
<comment type="caution">
    <text evidence="3">The sequence shown here is derived from an EMBL/GenBank/DDBJ whole genome shotgun (WGS) entry which is preliminary data.</text>
</comment>
<dbReference type="PANTHER" id="PTHR31917">
    <property type="entry name" value="AGENET DOMAIN-CONTAINING PROTEIN-RELATED"/>
    <property type="match status" value="1"/>
</dbReference>
<sequence length="327" mass="36884">MRFTKGTEVEVMERGELPFQSWKPAKIVKGNGHTYIIKYDNCAMEGSLIAGKVPRKLLRPRPPPMQQKSHNIGEIVEVFENYSWRLAEILGALSKNIVVVRLFGSSKEINVPLFLMRVPSTWKDNHWNTPLMVLKCGAADDMMREKYGRRKKRPFPSMTRASKKMRTTVMGKEIGFDDVSLSSVASCSFNNGSYNSAGHKLTKRKKFNGLVDDAESFSNIPNEMKGIDVISWLCTLHIGSVDSTYVHSLEAPSKYCTTKRDSPLAPTARRRSPHKKLLFATPARQRTYLLLLPPEAGREPQPKAKLLTSTDPSTDEKLQTKDKQSDP</sequence>
<reference evidence="3" key="1">
    <citation type="journal article" date="2022" name="Front. Genet.">
        <title>Chromosome-Scale Assembly of the Dendrobium nobile Genome Provides Insights Into the Molecular Mechanism of the Biosynthesis of the Medicinal Active Ingredient of Dendrobium.</title>
        <authorList>
            <person name="Xu Q."/>
            <person name="Niu S.-C."/>
            <person name="Li K.-L."/>
            <person name="Zheng P.-J."/>
            <person name="Zhang X.-J."/>
            <person name="Jia Y."/>
            <person name="Liu Y."/>
            <person name="Niu Y.-X."/>
            <person name="Yu L.-H."/>
            <person name="Chen D.-F."/>
            <person name="Zhang G.-Q."/>
        </authorList>
    </citation>
    <scope>NUCLEOTIDE SEQUENCE</scope>
    <source>
        <tissue evidence="3">Leaf</tissue>
    </source>
</reference>
<dbReference type="PANTHER" id="PTHR31917:SF5">
    <property type="entry name" value="OS02G0204500 PROTEIN"/>
    <property type="match status" value="1"/>
</dbReference>
<dbReference type="AlphaFoldDB" id="A0A8T3BQT8"/>
<dbReference type="OrthoDB" id="663550at2759"/>
<feature type="domain" description="Agenet" evidence="2">
    <location>
        <begin position="68"/>
        <end position="124"/>
    </location>
</feature>
<feature type="domain" description="Agenet" evidence="2">
    <location>
        <begin position="1"/>
        <end position="66"/>
    </location>
</feature>
<protein>
    <recommendedName>
        <fullName evidence="2">Agenet domain-containing protein</fullName>
    </recommendedName>
</protein>
<proteinExistence type="predicted"/>
<organism evidence="3 4">
    <name type="scientific">Dendrobium nobile</name>
    <name type="common">Orchid</name>
    <dbReference type="NCBI Taxonomy" id="94219"/>
    <lineage>
        <taxon>Eukaryota</taxon>
        <taxon>Viridiplantae</taxon>
        <taxon>Streptophyta</taxon>
        <taxon>Embryophyta</taxon>
        <taxon>Tracheophyta</taxon>
        <taxon>Spermatophyta</taxon>
        <taxon>Magnoliopsida</taxon>
        <taxon>Liliopsida</taxon>
        <taxon>Asparagales</taxon>
        <taxon>Orchidaceae</taxon>
        <taxon>Epidendroideae</taxon>
        <taxon>Malaxideae</taxon>
        <taxon>Dendrobiinae</taxon>
        <taxon>Dendrobium</taxon>
    </lineage>
</organism>
<feature type="region of interest" description="Disordered" evidence="1">
    <location>
        <begin position="292"/>
        <end position="327"/>
    </location>
</feature>
<dbReference type="SMART" id="SM00743">
    <property type="entry name" value="Agenet"/>
    <property type="match status" value="2"/>
</dbReference>
<dbReference type="InterPro" id="IPR008395">
    <property type="entry name" value="Agenet-like_dom"/>
</dbReference>
<dbReference type="EMBL" id="JAGYWB010000006">
    <property type="protein sequence ID" value="KAI0519468.1"/>
    <property type="molecule type" value="Genomic_DNA"/>
</dbReference>
<dbReference type="InterPro" id="IPR014002">
    <property type="entry name" value="Agenet_dom_plant"/>
</dbReference>